<protein>
    <recommendedName>
        <fullName evidence="3">UDP-glucose 4-epimerase</fullName>
    </recommendedName>
    <alternativeName>
        <fullName evidence="5">Galactowaldenase</fullName>
    </alternativeName>
    <alternativeName>
        <fullName evidence="4">UDP-galactose 4-epimerase</fullName>
    </alternativeName>
</protein>
<comment type="pathway">
    <text evidence="1">Carbohydrate metabolism; galactose metabolism.</text>
</comment>
<dbReference type="PANTHER" id="PTHR43725">
    <property type="entry name" value="UDP-GLUCOSE 4-EPIMERASE"/>
    <property type="match status" value="1"/>
</dbReference>
<evidence type="ECO:0000313" key="8">
    <source>
        <dbReference type="EMBL" id="PSL55540.1"/>
    </source>
</evidence>
<sequence>MRVVVTGSTGYVGRVVFAELAAAGHTPIPFSGDVRVGSFDGPVDAVVHLAGLGRVRESFGEPVRYYDVNVGGTVNLLRSPPPRFVLASTAGVYGSPGVATITEDCPRAPANPYAASKAAAEDVLSWAAAAGGVTGVALRLFNVAGGGDVDDTRLITRACGAAAGRLPPMEVFGDGSAVRDFVHVRDVARAFVTAVECEVEGYAVLNVGATPAGVADVLDSVARVTGLPVPVVRRPAHPGEVRELRADTTRLRALGWHPTSSDLDTLARSQWEAERGDAPAEPPTPSKGPRQGEPLS</sequence>
<dbReference type="Gene3D" id="3.40.50.720">
    <property type="entry name" value="NAD(P)-binding Rossmann-like Domain"/>
    <property type="match status" value="2"/>
</dbReference>
<dbReference type="RefSeq" id="WP_106616578.1">
    <property type="nucleotide sequence ID" value="NZ_PYAX01000005.1"/>
</dbReference>
<dbReference type="InterPro" id="IPR001509">
    <property type="entry name" value="Epimerase_deHydtase"/>
</dbReference>
<comment type="caution">
    <text evidence="8">The sequence shown here is derived from an EMBL/GenBank/DDBJ whole genome shotgun (WGS) entry which is preliminary data.</text>
</comment>
<feature type="region of interest" description="Disordered" evidence="6">
    <location>
        <begin position="255"/>
        <end position="296"/>
    </location>
</feature>
<dbReference type="GO" id="GO:0033499">
    <property type="term" value="P:galactose catabolic process via UDP-galactose, Leloir pathway"/>
    <property type="evidence" value="ECO:0007669"/>
    <property type="project" value="TreeGrafter"/>
</dbReference>
<dbReference type="PANTHER" id="PTHR43725:SF53">
    <property type="entry name" value="UDP-ARABINOSE 4-EPIMERASE 1"/>
    <property type="match status" value="1"/>
</dbReference>
<feature type="domain" description="NAD-dependent epimerase/dehydratase" evidence="7">
    <location>
        <begin position="3"/>
        <end position="208"/>
    </location>
</feature>
<dbReference type="Gene3D" id="3.90.25.10">
    <property type="entry name" value="UDP-galactose 4-epimerase, domain 1"/>
    <property type="match status" value="1"/>
</dbReference>
<evidence type="ECO:0000256" key="4">
    <source>
        <dbReference type="ARBA" id="ARBA00031367"/>
    </source>
</evidence>
<dbReference type="EMBL" id="PYAX01000005">
    <property type="protein sequence ID" value="PSL55540.1"/>
    <property type="molecule type" value="Genomic_DNA"/>
</dbReference>
<dbReference type="OrthoDB" id="9779041at2"/>
<evidence type="ECO:0000256" key="3">
    <source>
        <dbReference type="ARBA" id="ARBA00018569"/>
    </source>
</evidence>
<gene>
    <name evidence="8" type="ORF">B0I31_105506</name>
</gene>
<evidence type="ECO:0000256" key="5">
    <source>
        <dbReference type="ARBA" id="ARBA00033067"/>
    </source>
</evidence>
<dbReference type="InterPro" id="IPR036291">
    <property type="entry name" value="NAD(P)-bd_dom_sf"/>
</dbReference>
<evidence type="ECO:0000256" key="1">
    <source>
        <dbReference type="ARBA" id="ARBA00004947"/>
    </source>
</evidence>
<evidence type="ECO:0000259" key="7">
    <source>
        <dbReference type="Pfam" id="PF01370"/>
    </source>
</evidence>
<accession>A0A2P8IAR3</accession>
<dbReference type="Proteomes" id="UP000241118">
    <property type="component" value="Unassembled WGS sequence"/>
</dbReference>
<proteinExistence type="inferred from homology"/>
<organism evidence="8 9">
    <name type="scientific">Saccharothrix carnea</name>
    <dbReference type="NCBI Taxonomy" id="1280637"/>
    <lineage>
        <taxon>Bacteria</taxon>
        <taxon>Bacillati</taxon>
        <taxon>Actinomycetota</taxon>
        <taxon>Actinomycetes</taxon>
        <taxon>Pseudonocardiales</taxon>
        <taxon>Pseudonocardiaceae</taxon>
        <taxon>Saccharothrix</taxon>
    </lineage>
</organism>
<dbReference type="AlphaFoldDB" id="A0A2P8IAR3"/>
<evidence type="ECO:0000313" key="9">
    <source>
        <dbReference type="Proteomes" id="UP000241118"/>
    </source>
</evidence>
<dbReference type="Pfam" id="PF01370">
    <property type="entry name" value="Epimerase"/>
    <property type="match status" value="1"/>
</dbReference>
<name>A0A2P8IAR3_SACCR</name>
<keyword evidence="9" id="KW-1185">Reference proteome</keyword>
<evidence type="ECO:0000256" key="2">
    <source>
        <dbReference type="ARBA" id="ARBA00007637"/>
    </source>
</evidence>
<dbReference type="SUPFAM" id="SSF51735">
    <property type="entry name" value="NAD(P)-binding Rossmann-fold domains"/>
    <property type="match status" value="1"/>
</dbReference>
<comment type="similarity">
    <text evidence="2">Belongs to the NAD(P)-dependent epimerase/dehydratase family.</text>
</comment>
<reference evidence="8 9" key="1">
    <citation type="submission" date="2018-03" db="EMBL/GenBank/DDBJ databases">
        <title>Genomic Encyclopedia of Type Strains, Phase III (KMG-III): the genomes of soil and plant-associated and newly described type strains.</title>
        <authorList>
            <person name="Whitman W."/>
        </authorList>
    </citation>
    <scope>NUCLEOTIDE SEQUENCE [LARGE SCALE GENOMIC DNA]</scope>
    <source>
        <strain evidence="8 9">CGMCC 4.7097</strain>
    </source>
</reference>
<evidence type="ECO:0000256" key="6">
    <source>
        <dbReference type="SAM" id="MobiDB-lite"/>
    </source>
</evidence>